<feature type="domain" description="Heterokaryon incompatibility" evidence="1">
    <location>
        <begin position="238"/>
        <end position="386"/>
    </location>
</feature>
<accession>A0A9P8W4N0</accession>
<dbReference type="InterPro" id="IPR010730">
    <property type="entry name" value="HET"/>
</dbReference>
<comment type="caution">
    <text evidence="2">The sequence shown here is derived from an EMBL/GenBank/DDBJ whole genome shotgun (WGS) entry which is preliminary data.</text>
</comment>
<evidence type="ECO:0000313" key="2">
    <source>
        <dbReference type="EMBL" id="KAH6890267.1"/>
    </source>
</evidence>
<keyword evidence="3" id="KW-1185">Reference proteome</keyword>
<dbReference type="EMBL" id="JAGPYM010000009">
    <property type="protein sequence ID" value="KAH6890267.1"/>
    <property type="molecule type" value="Genomic_DNA"/>
</dbReference>
<dbReference type="PANTHER" id="PTHR33112:SF16">
    <property type="entry name" value="HETEROKARYON INCOMPATIBILITY DOMAIN-CONTAINING PROTEIN"/>
    <property type="match status" value="1"/>
</dbReference>
<organism evidence="2 3">
    <name type="scientific">Thelonectria olida</name>
    <dbReference type="NCBI Taxonomy" id="1576542"/>
    <lineage>
        <taxon>Eukaryota</taxon>
        <taxon>Fungi</taxon>
        <taxon>Dikarya</taxon>
        <taxon>Ascomycota</taxon>
        <taxon>Pezizomycotina</taxon>
        <taxon>Sordariomycetes</taxon>
        <taxon>Hypocreomycetidae</taxon>
        <taxon>Hypocreales</taxon>
        <taxon>Nectriaceae</taxon>
        <taxon>Thelonectria</taxon>
    </lineage>
</organism>
<dbReference type="AlphaFoldDB" id="A0A9P8W4N0"/>
<gene>
    <name evidence="2" type="ORF">B0T10DRAFT_314933</name>
</gene>
<reference evidence="2 3" key="1">
    <citation type="journal article" date="2021" name="Nat. Commun.">
        <title>Genetic determinants of endophytism in the Arabidopsis root mycobiome.</title>
        <authorList>
            <person name="Mesny F."/>
            <person name="Miyauchi S."/>
            <person name="Thiergart T."/>
            <person name="Pickel B."/>
            <person name="Atanasova L."/>
            <person name="Karlsson M."/>
            <person name="Huettel B."/>
            <person name="Barry K.W."/>
            <person name="Haridas S."/>
            <person name="Chen C."/>
            <person name="Bauer D."/>
            <person name="Andreopoulos W."/>
            <person name="Pangilinan J."/>
            <person name="LaButti K."/>
            <person name="Riley R."/>
            <person name="Lipzen A."/>
            <person name="Clum A."/>
            <person name="Drula E."/>
            <person name="Henrissat B."/>
            <person name="Kohler A."/>
            <person name="Grigoriev I.V."/>
            <person name="Martin F.M."/>
            <person name="Hacquard S."/>
        </authorList>
    </citation>
    <scope>NUCLEOTIDE SEQUENCE [LARGE SCALE GENOMIC DNA]</scope>
    <source>
        <strain evidence="2 3">MPI-CAGE-CH-0241</strain>
    </source>
</reference>
<evidence type="ECO:0000259" key="1">
    <source>
        <dbReference type="Pfam" id="PF06985"/>
    </source>
</evidence>
<sequence length="710" mass="80755">MPHLDQSSHSTIEMGADSLCPDCRRLARDSRPPTAPDATIKLDENDPILPLSYTVVDTFPRLPKLHASVRNGCKLCRLLKNVIWSHVRSDLEVRAIANKALAADKKDPEASNLEVQMDLLEWHHHAASIKFGRGPQSWWPSYIAGHIRIGHLETTLRIDLREQAQGFYRSFPRPNPLSDDSMELIQTWLDTCAKLDSDNTLHQYCPKTSKAPAPLRLLDVMQDDTVRLVQTEGQQVKYAILSYCWGTSQAVLDSRTVPSNLKARTSEFPLKSLPQTLQDSVKLVRRLGLGFIWIDALCIVQESDEWLTESTRMMDYYENAYLTIIPVACSSADQGFLQNHPWWVSEIIDWPDARNFKIEFHFPRFQNTDIDTERSVWISRGWTFQERLLSGRVLYISKDDMKFQCRGGYGDRRSGEITAQPSIVEFLPISPAHTRDSGEWNNRDMIRSKWYQLVEKYAGRQLTYESDKLLALSGVMSKFRQFFGDANPYLDGFWKNDLCHGLLWKLPQSGKLPPATKSACFPSWSWCSVNRPLKWADGGGSIECADLVEFRVAAAKDKRGTGPSLAQLVLRAWSFPFKVLNTELPDEIDIMAWFDDGSDIDDHLGPSTDLLAIVLTTYLHGQDEVDWVSDRVTVAHDISGLVVCPTKSSDGSDITYKRLGTFEVSREVEADMMQNEDEDFIPVQIEGFESTNAPNFYREVYQSKQTLVLV</sequence>
<evidence type="ECO:0000313" key="3">
    <source>
        <dbReference type="Proteomes" id="UP000777438"/>
    </source>
</evidence>
<dbReference type="PANTHER" id="PTHR33112">
    <property type="entry name" value="DOMAIN PROTEIN, PUTATIVE-RELATED"/>
    <property type="match status" value="1"/>
</dbReference>
<proteinExistence type="predicted"/>
<protein>
    <submittedName>
        <fullName evidence="2">Heterokaryon incompatibility protein-domain-containing protein</fullName>
    </submittedName>
</protein>
<dbReference type="Pfam" id="PF06985">
    <property type="entry name" value="HET"/>
    <property type="match status" value="1"/>
</dbReference>
<name>A0A9P8W4N0_9HYPO</name>
<dbReference type="OrthoDB" id="5071163at2759"/>
<dbReference type="Proteomes" id="UP000777438">
    <property type="component" value="Unassembled WGS sequence"/>
</dbReference>